<feature type="transmembrane region" description="Helical" evidence="1">
    <location>
        <begin position="106"/>
        <end position="125"/>
    </location>
</feature>
<feature type="transmembrane region" description="Helical" evidence="1">
    <location>
        <begin position="6"/>
        <end position="23"/>
    </location>
</feature>
<sequence>MQQVFIYWIIYAFLGWIIETLYTSIPKGAFQERGFLFGPIIPIYGFGALIILYLLDPFFESIFLVFVLGIIVTSILEYITSYIMEKIFHMRWWDYSNRKFNINGRICLRNSLLFGVLSVFLVEFIHPKVSQFILNIPPEYFGITSTILFILVMLDTVNSIVYSLNLSKIKLEIEKISEEISRSKEVIKLETRKSLEEIKVSVGGLEHHILKAYPNLKNNLRKRLEEVKELMEKKEEN</sequence>
<organism evidence="2 3">
    <name type="scientific">Globicatella sulfidifaciens</name>
    <dbReference type="NCBI Taxonomy" id="136093"/>
    <lineage>
        <taxon>Bacteria</taxon>
        <taxon>Bacillati</taxon>
        <taxon>Bacillota</taxon>
        <taxon>Bacilli</taxon>
        <taxon>Lactobacillales</taxon>
        <taxon>Aerococcaceae</taxon>
        <taxon>Globicatella</taxon>
    </lineage>
</organism>
<protein>
    <recommendedName>
        <fullName evidence="4">ABC transporter permease</fullName>
    </recommendedName>
</protein>
<accession>A0A7X8C200</accession>
<reference evidence="2 3" key="1">
    <citation type="journal article" date="2020" name="Biotechnol. Biofuels">
        <title>New insights from the biogas microbiome by comprehensive genome-resolved metagenomics of nearly 1600 species originating from multiple anaerobic digesters.</title>
        <authorList>
            <person name="Campanaro S."/>
            <person name="Treu L."/>
            <person name="Rodriguez-R L.M."/>
            <person name="Kovalovszki A."/>
            <person name="Ziels R.M."/>
            <person name="Maus I."/>
            <person name="Zhu X."/>
            <person name="Kougias P.G."/>
            <person name="Basile A."/>
            <person name="Luo G."/>
            <person name="Schluter A."/>
            <person name="Konstantinidis K.T."/>
            <person name="Angelidaki I."/>
        </authorList>
    </citation>
    <scope>NUCLEOTIDE SEQUENCE [LARGE SCALE GENOMIC DNA]</scope>
    <source>
        <strain evidence="2">AS23ysBPME_34</strain>
    </source>
</reference>
<dbReference type="Proteomes" id="UP000541058">
    <property type="component" value="Unassembled WGS sequence"/>
</dbReference>
<keyword evidence="1" id="KW-0812">Transmembrane</keyword>
<evidence type="ECO:0000256" key="1">
    <source>
        <dbReference type="SAM" id="Phobius"/>
    </source>
</evidence>
<feature type="transmembrane region" description="Helical" evidence="1">
    <location>
        <begin position="61"/>
        <end position="85"/>
    </location>
</feature>
<proteinExistence type="predicted"/>
<feature type="transmembrane region" description="Helical" evidence="1">
    <location>
        <begin position="35"/>
        <end position="55"/>
    </location>
</feature>
<evidence type="ECO:0008006" key="4">
    <source>
        <dbReference type="Google" id="ProtNLM"/>
    </source>
</evidence>
<dbReference type="Pfam" id="PF06541">
    <property type="entry name" value="ABC_trans_CmpB"/>
    <property type="match status" value="1"/>
</dbReference>
<dbReference type="InterPro" id="IPR010540">
    <property type="entry name" value="CmpB_TMEM229"/>
</dbReference>
<evidence type="ECO:0000313" key="2">
    <source>
        <dbReference type="EMBL" id="NLJ17506.1"/>
    </source>
</evidence>
<name>A0A7X8C200_9LACT</name>
<feature type="transmembrane region" description="Helical" evidence="1">
    <location>
        <begin position="140"/>
        <end position="161"/>
    </location>
</feature>
<keyword evidence="1" id="KW-0472">Membrane</keyword>
<dbReference type="AlphaFoldDB" id="A0A7X8C200"/>
<gene>
    <name evidence="2" type="ORF">GX355_01460</name>
</gene>
<evidence type="ECO:0000313" key="3">
    <source>
        <dbReference type="Proteomes" id="UP000541058"/>
    </source>
</evidence>
<dbReference type="EMBL" id="JAAYSM010000042">
    <property type="protein sequence ID" value="NLJ17506.1"/>
    <property type="molecule type" value="Genomic_DNA"/>
</dbReference>
<keyword evidence="1" id="KW-1133">Transmembrane helix</keyword>
<comment type="caution">
    <text evidence="2">The sequence shown here is derived from an EMBL/GenBank/DDBJ whole genome shotgun (WGS) entry which is preliminary data.</text>
</comment>
<dbReference type="RefSeq" id="WP_276646097.1">
    <property type="nucleotide sequence ID" value="NZ_JAAYSM010000042.1"/>
</dbReference>